<evidence type="ECO:0000313" key="2">
    <source>
        <dbReference type="EMBL" id="CAH1776409.1"/>
    </source>
</evidence>
<comment type="caution">
    <text evidence="2">The sequence shown here is derived from an EMBL/GenBank/DDBJ whole genome shotgun (WGS) entry which is preliminary data.</text>
</comment>
<reference evidence="2" key="1">
    <citation type="submission" date="2022-03" db="EMBL/GenBank/DDBJ databases">
        <authorList>
            <person name="Martin C."/>
        </authorList>
    </citation>
    <scope>NUCLEOTIDE SEQUENCE</scope>
</reference>
<evidence type="ECO:0000313" key="3">
    <source>
        <dbReference type="Proteomes" id="UP000749559"/>
    </source>
</evidence>
<name>A0A8J1TEC6_OWEFU</name>
<feature type="region of interest" description="Disordered" evidence="1">
    <location>
        <begin position="310"/>
        <end position="371"/>
    </location>
</feature>
<dbReference type="EMBL" id="CAIIXF020000002">
    <property type="protein sequence ID" value="CAH1776409.1"/>
    <property type="molecule type" value="Genomic_DNA"/>
</dbReference>
<sequence>MMKNLDKQRENTTETKISETRSGKIDTVISEDRIGNYFYRVLNTQPTGLKKSVMENRDMEKQLMESIDQLDTERSRIMMKFDKEREAIRARLKDMAIGSNSKRNDSMSAPTAADKPDGYEDTSIEDINILSLKDTKDDTRLSALRQKLKSKQAKSLENLYVQREDSGIAPLILNRHKSLESLMSSTSHDKLPFQRGNQIPLKFSPRNRQTQKGGKLPPIMKMNLRGSFDQLDSIIESDDEIDVPRRRAISFGAVEGGIKRPRRRLIIPDIIVQDFEALAPDDEKSRSLDDVQILPKTNIHRMGTNKINMTSSTWQNEKDDNATSTTSPTFNRNSSTPTLPPINANSAMAENESKRSHNTQFSNDDTIKMPP</sequence>
<protein>
    <submittedName>
        <fullName evidence="2">Uncharacterized protein</fullName>
    </submittedName>
</protein>
<organism evidence="2 3">
    <name type="scientific">Owenia fusiformis</name>
    <name type="common">Polychaete worm</name>
    <dbReference type="NCBI Taxonomy" id="6347"/>
    <lineage>
        <taxon>Eukaryota</taxon>
        <taxon>Metazoa</taxon>
        <taxon>Spiralia</taxon>
        <taxon>Lophotrochozoa</taxon>
        <taxon>Annelida</taxon>
        <taxon>Polychaeta</taxon>
        <taxon>Sedentaria</taxon>
        <taxon>Canalipalpata</taxon>
        <taxon>Sabellida</taxon>
        <taxon>Oweniida</taxon>
        <taxon>Oweniidae</taxon>
        <taxon>Owenia</taxon>
    </lineage>
</organism>
<dbReference type="Proteomes" id="UP000749559">
    <property type="component" value="Unassembled WGS sequence"/>
</dbReference>
<feature type="compositionally biased region" description="Polar residues" evidence="1">
    <location>
        <begin position="98"/>
        <end position="109"/>
    </location>
</feature>
<feature type="region of interest" description="Disordered" evidence="1">
    <location>
        <begin position="1"/>
        <end position="20"/>
    </location>
</feature>
<proteinExistence type="predicted"/>
<dbReference type="AlphaFoldDB" id="A0A8J1TEC6"/>
<evidence type="ECO:0000256" key="1">
    <source>
        <dbReference type="SAM" id="MobiDB-lite"/>
    </source>
</evidence>
<keyword evidence="3" id="KW-1185">Reference proteome</keyword>
<feature type="compositionally biased region" description="Polar residues" evidence="1">
    <location>
        <begin position="322"/>
        <end position="348"/>
    </location>
</feature>
<accession>A0A8J1TEC6</accession>
<feature type="region of interest" description="Disordered" evidence="1">
    <location>
        <begin position="188"/>
        <end position="220"/>
    </location>
</feature>
<feature type="region of interest" description="Disordered" evidence="1">
    <location>
        <begin position="94"/>
        <end position="120"/>
    </location>
</feature>
<gene>
    <name evidence="2" type="ORF">OFUS_LOCUS3587</name>
</gene>